<evidence type="ECO:0000256" key="1">
    <source>
        <dbReference type="SAM" id="SignalP"/>
    </source>
</evidence>
<reference evidence="2" key="1">
    <citation type="submission" date="2020-11" db="EMBL/GenBank/DDBJ databases">
        <authorList>
            <person name="Tran Van P."/>
        </authorList>
    </citation>
    <scope>NUCLEOTIDE SEQUENCE</scope>
</reference>
<name>A0A7R9JPZ8_TIMGE</name>
<feature type="signal peptide" evidence="1">
    <location>
        <begin position="1"/>
        <end position="16"/>
    </location>
</feature>
<organism evidence="2">
    <name type="scientific">Timema genevievae</name>
    <name type="common">Walking stick</name>
    <dbReference type="NCBI Taxonomy" id="629358"/>
    <lineage>
        <taxon>Eukaryota</taxon>
        <taxon>Metazoa</taxon>
        <taxon>Ecdysozoa</taxon>
        <taxon>Arthropoda</taxon>
        <taxon>Hexapoda</taxon>
        <taxon>Insecta</taxon>
        <taxon>Pterygota</taxon>
        <taxon>Neoptera</taxon>
        <taxon>Polyneoptera</taxon>
        <taxon>Phasmatodea</taxon>
        <taxon>Timematodea</taxon>
        <taxon>Timematoidea</taxon>
        <taxon>Timematidae</taxon>
        <taxon>Timema</taxon>
    </lineage>
</organism>
<proteinExistence type="predicted"/>
<keyword evidence="1" id="KW-0732">Signal</keyword>
<protein>
    <recommendedName>
        <fullName evidence="3">Secreted protein</fullName>
    </recommendedName>
</protein>
<sequence>MFLFPFLVVLLPPSLPQPQAGVESQHMVLLITYTSTNHSLPGHSRWNQGLQVFSIRNPRPVPKRSLKLESESKAVLDGVSKKM</sequence>
<feature type="chain" id="PRO_5031511423" description="Secreted protein" evidence="1">
    <location>
        <begin position="17"/>
        <end position="83"/>
    </location>
</feature>
<evidence type="ECO:0008006" key="3">
    <source>
        <dbReference type="Google" id="ProtNLM"/>
    </source>
</evidence>
<dbReference type="EMBL" id="OE839406">
    <property type="protein sequence ID" value="CAD7587110.1"/>
    <property type="molecule type" value="Genomic_DNA"/>
</dbReference>
<accession>A0A7R9JPZ8</accession>
<gene>
    <name evidence="2" type="ORF">TGEB3V08_LOCUS1333</name>
</gene>
<evidence type="ECO:0000313" key="2">
    <source>
        <dbReference type="EMBL" id="CAD7587110.1"/>
    </source>
</evidence>
<dbReference type="AlphaFoldDB" id="A0A7R9JPZ8"/>